<feature type="region of interest" description="Disordered" evidence="11">
    <location>
        <begin position="920"/>
        <end position="984"/>
    </location>
</feature>
<dbReference type="PANTHER" id="PTHR31064">
    <property type="entry name" value="POTASSIUM TRANSPORT PROTEIN DDB_G0292412-RELATED"/>
    <property type="match status" value="1"/>
</dbReference>
<comment type="subcellular location">
    <subcellularLocation>
        <location evidence="1">Membrane</location>
        <topology evidence="1">Multi-pass membrane protein</topology>
    </subcellularLocation>
</comment>
<proteinExistence type="inferred from homology"/>
<evidence type="ECO:0000256" key="6">
    <source>
        <dbReference type="ARBA" id="ARBA00022958"/>
    </source>
</evidence>
<evidence type="ECO:0000256" key="2">
    <source>
        <dbReference type="ARBA" id="ARBA00009137"/>
    </source>
</evidence>
<dbReference type="Pfam" id="PF02386">
    <property type="entry name" value="TrkH"/>
    <property type="match status" value="1"/>
</dbReference>
<reference evidence="12 13" key="1">
    <citation type="journal article" date="2016" name="Proc. Natl. Acad. Sci. U.S.A.">
        <title>Comparative genomics of biotechnologically important yeasts.</title>
        <authorList>
            <person name="Riley R."/>
            <person name="Haridas S."/>
            <person name="Wolfe K.H."/>
            <person name="Lopes M.R."/>
            <person name="Hittinger C.T."/>
            <person name="Goeker M."/>
            <person name="Salamov A.A."/>
            <person name="Wisecaver J.H."/>
            <person name="Long T.M."/>
            <person name="Calvey C.H."/>
            <person name="Aerts A.L."/>
            <person name="Barry K.W."/>
            <person name="Choi C."/>
            <person name="Clum A."/>
            <person name="Coughlan A.Y."/>
            <person name="Deshpande S."/>
            <person name="Douglass A.P."/>
            <person name="Hanson S.J."/>
            <person name="Klenk H.-P."/>
            <person name="LaButti K.M."/>
            <person name="Lapidus A."/>
            <person name="Lindquist E.A."/>
            <person name="Lipzen A.M."/>
            <person name="Meier-Kolthoff J.P."/>
            <person name="Ohm R.A."/>
            <person name="Otillar R.P."/>
            <person name="Pangilinan J.L."/>
            <person name="Peng Y."/>
            <person name="Rokas A."/>
            <person name="Rosa C.A."/>
            <person name="Scheuner C."/>
            <person name="Sibirny A.A."/>
            <person name="Slot J.C."/>
            <person name="Stielow J.B."/>
            <person name="Sun H."/>
            <person name="Kurtzman C.P."/>
            <person name="Blackwell M."/>
            <person name="Grigoriev I.V."/>
            <person name="Jeffries T.W."/>
        </authorList>
    </citation>
    <scope>NUCLEOTIDE SEQUENCE [LARGE SCALE GENOMIC DNA]</scope>
    <source>
        <strain evidence="13">ATCC 58044 / CBS 1984 / NCYC 433 / NRRL Y-366-8</strain>
    </source>
</reference>
<sequence length="1057" mass="119949">MASINFIPKKSWGWKIRDAVGAVESTLGPYLKKIFPSFIAVHYFYIISCAIIGSILIYPVKTVKYIDALFLASGAATQAGLNTVDVNKLSLYQQIVIYIMCCLSTPIFIHGSLCFLRLYWFERYFDDIRETSKLHFKMRRTATMMARTQSMENSRTMESGVQTLGNNRARKLSKASAKNNSQSNNITEQSSRTFVEHHFENNSVEHLSEPSSDEEVQQQLPPDLRHPHDPSINDVEDISESKTTPNIKFGDLPKPRKHEVEPRDVFMSISMLRNSQQKDTKDEENEGPALVIHGPAEREKPIRQNSAIQFDIQDKPSRHRRRNHKRTPRPSLSSFRLGSHHRASNTAANDSINEQHDIDSILDDNTSLNTNDDSHNLKKVQSNLQLPSSDQTGGKKFGKRSNTLDVANHKSSLLHKSPTFERMIRQKLKPKKIRRRFSSTAIEDSSLNYSDSDTESDDDYDQNSLSRHMSTNYLSWNPQIGRNSTFVNLSDQQKEELGGVEYRAIKLLSKILLFYYIGFHILSFLFLVPWIHTTKTYQEPVTSSGVTLSWWGFFTAMSAFNDLGFTLTPDSMNSFNTSIFALLILSFFIVIGNTGFPILLRFIIWVLFKFSRDLSLFKESLGFLLDHPRRCFTLLFPSAPTWWLLFILVVLNAIDLILFVILDLSASVVKSLPVNIRVLDGFFQAISTRTAGFACIDLSKLHPGVQVSYLVMMYISVLPLAISIRRTNVYEEQSLGVYAGHHEQQQEGQGNNDDTDHQNATSFIGAHLRKQLSFDLWFVFMGLFIICIAEGDRIKDPNYPEFSIFQVLFEVVSAYGTVGLSLGYPNSTPSFSGQFNVVSKLVIIAMMIRGRHRGLPYSLDRAIILPSEKMEIRDRYQDLHAGNHLQRAETMGSVGDPVLTFFKNAAPHILRDRIKRPSFLGGRSQSVRSTRDNSYVSGYQGNTFDNQQPGQSNNSAYHDHNNSNNAPGFKDVHFNHQYPSNVDVTDDLAPHQVESHELNDLDYAHVGNNSHVESDGDDEQDQYEDSENDDDDVYRAETFGGNELPDLGSRRNSNVTL</sequence>
<keyword evidence="4 10" id="KW-0633">Potassium transport</keyword>
<feature type="compositionally biased region" description="Polar residues" evidence="11">
    <location>
        <begin position="400"/>
        <end position="411"/>
    </location>
</feature>
<dbReference type="RefSeq" id="XP_019042199.1">
    <property type="nucleotide sequence ID" value="XM_019181340.1"/>
</dbReference>
<evidence type="ECO:0000256" key="8">
    <source>
        <dbReference type="ARBA" id="ARBA00023065"/>
    </source>
</evidence>
<dbReference type="InterPro" id="IPR051143">
    <property type="entry name" value="TrkH_K-transport"/>
</dbReference>
<dbReference type="GO" id="GO:0140107">
    <property type="term" value="F:high-affinity potassium ion transmembrane transporter activity"/>
    <property type="evidence" value="ECO:0007669"/>
    <property type="project" value="TreeGrafter"/>
</dbReference>
<keyword evidence="6 10" id="KW-0630">Potassium</keyword>
<evidence type="ECO:0000256" key="10">
    <source>
        <dbReference type="PIRNR" id="PIRNR002450"/>
    </source>
</evidence>
<feature type="transmembrane region" description="Helical" evidence="10">
    <location>
        <begin position="707"/>
        <end position="724"/>
    </location>
</feature>
<feature type="transmembrane region" description="Helical" evidence="10">
    <location>
        <begin position="95"/>
        <end position="120"/>
    </location>
</feature>
<keyword evidence="5 10" id="KW-0812">Transmembrane</keyword>
<feature type="transmembrane region" description="Helical" evidence="10">
    <location>
        <begin position="642"/>
        <end position="662"/>
    </location>
</feature>
<protein>
    <recommendedName>
        <fullName evidence="10">Potassium transport protein</fullName>
    </recommendedName>
</protein>
<keyword evidence="13" id="KW-1185">Reference proteome</keyword>
<evidence type="ECO:0000256" key="1">
    <source>
        <dbReference type="ARBA" id="ARBA00004141"/>
    </source>
</evidence>
<keyword evidence="8 10" id="KW-0406">Ion transport</keyword>
<dbReference type="GeneID" id="30198586"/>
<dbReference type="InterPro" id="IPR003445">
    <property type="entry name" value="Cat_transpt"/>
</dbReference>
<accession>A0A1E3PDH0</accession>
<dbReference type="Proteomes" id="UP000094112">
    <property type="component" value="Unassembled WGS sequence"/>
</dbReference>
<evidence type="ECO:0000256" key="4">
    <source>
        <dbReference type="ARBA" id="ARBA00022538"/>
    </source>
</evidence>
<feature type="transmembrane region" description="Helical" evidence="10">
    <location>
        <begin position="548"/>
        <end position="567"/>
    </location>
</feature>
<keyword evidence="9 10" id="KW-0472">Membrane</keyword>
<comment type="similarity">
    <text evidence="2 10">Belongs to the TrkH potassium transport family.</text>
</comment>
<gene>
    <name evidence="12" type="ORF">WICANDRAFT_27126</name>
</gene>
<feature type="region of interest" description="Disordered" evidence="11">
    <location>
        <begin position="168"/>
        <end position="191"/>
    </location>
</feature>
<feature type="compositionally biased region" description="Polar residues" evidence="11">
    <location>
        <begin position="379"/>
        <end position="392"/>
    </location>
</feature>
<dbReference type="STRING" id="683960.A0A1E3PDH0"/>
<feature type="compositionally biased region" description="Basic residues" evidence="11">
    <location>
        <begin position="317"/>
        <end position="328"/>
    </location>
</feature>
<organism evidence="12 13">
    <name type="scientific">Wickerhamomyces anomalus (strain ATCC 58044 / CBS 1984 / NCYC 433 / NRRL Y-366-8)</name>
    <name type="common">Yeast</name>
    <name type="synonym">Hansenula anomala</name>
    <dbReference type="NCBI Taxonomy" id="683960"/>
    <lineage>
        <taxon>Eukaryota</taxon>
        <taxon>Fungi</taxon>
        <taxon>Dikarya</taxon>
        <taxon>Ascomycota</taxon>
        <taxon>Saccharomycotina</taxon>
        <taxon>Saccharomycetes</taxon>
        <taxon>Phaffomycetales</taxon>
        <taxon>Wickerhamomycetaceae</taxon>
        <taxon>Wickerhamomyces</taxon>
    </lineage>
</organism>
<feature type="compositionally biased region" description="Low complexity" evidence="11">
    <location>
        <begin position="174"/>
        <end position="185"/>
    </location>
</feature>
<dbReference type="NCBIfam" id="TIGR00934">
    <property type="entry name" value="2a38euk"/>
    <property type="match status" value="1"/>
</dbReference>
<feature type="compositionally biased region" description="Polar residues" evidence="11">
    <location>
        <begin position="923"/>
        <end position="966"/>
    </location>
</feature>
<feature type="region of interest" description="Disordered" evidence="11">
    <location>
        <begin position="203"/>
        <end position="411"/>
    </location>
</feature>
<dbReference type="PIRSF" id="PIRSF002450">
    <property type="entry name" value="K+_transpter_TRK"/>
    <property type="match status" value="1"/>
</dbReference>
<evidence type="ECO:0000256" key="5">
    <source>
        <dbReference type="ARBA" id="ARBA00022692"/>
    </source>
</evidence>
<evidence type="ECO:0000256" key="11">
    <source>
        <dbReference type="SAM" id="MobiDB-lite"/>
    </source>
</evidence>
<evidence type="ECO:0000256" key="7">
    <source>
        <dbReference type="ARBA" id="ARBA00022989"/>
    </source>
</evidence>
<keyword evidence="7 10" id="KW-1133">Transmembrane helix</keyword>
<feature type="compositionally biased region" description="Acidic residues" evidence="11">
    <location>
        <begin position="1015"/>
        <end position="1032"/>
    </location>
</feature>
<keyword evidence="3 10" id="KW-0813">Transport</keyword>
<feature type="compositionally biased region" description="Basic and acidic residues" evidence="11">
    <location>
        <begin position="251"/>
        <end position="264"/>
    </location>
</feature>
<feature type="transmembrane region" description="Helical" evidence="10">
    <location>
        <begin position="802"/>
        <end position="824"/>
    </location>
</feature>
<feature type="transmembrane region" description="Helical" evidence="10">
    <location>
        <begin position="34"/>
        <end position="58"/>
    </location>
</feature>
<name>A0A1E3PDH0_WICAA</name>
<evidence type="ECO:0000256" key="3">
    <source>
        <dbReference type="ARBA" id="ARBA00022448"/>
    </source>
</evidence>
<dbReference type="InterPro" id="IPR004773">
    <property type="entry name" value="K/Na_transp_Trk1/HKT1"/>
</dbReference>
<dbReference type="GO" id="GO:0005886">
    <property type="term" value="C:plasma membrane"/>
    <property type="evidence" value="ECO:0007669"/>
    <property type="project" value="InterPro"/>
</dbReference>
<evidence type="ECO:0000256" key="9">
    <source>
        <dbReference type="ARBA" id="ARBA00023136"/>
    </source>
</evidence>
<dbReference type="InterPro" id="IPR015958">
    <property type="entry name" value="Trk1_fungi"/>
</dbReference>
<dbReference type="GO" id="GO:1990573">
    <property type="term" value="P:potassium ion import across plasma membrane"/>
    <property type="evidence" value="ECO:0007669"/>
    <property type="project" value="TreeGrafter"/>
</dbReference>
<feature type="region of interest" description="Disordered" evidence="11">
    <location>
        <begin position="1006"/>
        <end position="1057"/>
    </location>
</feature>
<dbReference type="EMBL" id="KV454208">
    <property type="protein sequence ID" value="ODQ62992.1"/>
    <property type="molecule type" value="Genomic_DNA"/>
</dbReference>
<dbReference type="OrthoDB" id="9999863at2759"/>
<feature type="transmembrane region" description="Helical" evidence="10">
    <location>
        <begin position="512"/>
        <end position="532"/>
    </location>
</feature>
<dbReference type="AlphaFoldDB" id="A0A1E3PDH0"/>
<dbReference type="GO" id="GO:0030007">
    <property type="term" value="P:intracellular potassium ion homeostasis"/>
    <property type="evidence" value="ECO:0007669"/>
    <property type="project" value="UniProtKB-UniRule"/>
</dbReference>
<evidence type="ECO:0000313" key="12">
    <source>
        <dbReference type="EMBL" id="ODQ62992.1"/>
    </source>
</evidence>
<evidence type="ECO:0000313" key="13">
    <source>
        <dbReference type="Proteomes" id="UP000094112"/>
    </source>
</evidence>
<dbReference type="PANTHER" id="PTHR31064:SF30">
    <property type="entry name" value="HIGH-AFFINITY POTASSIUM TRANSPORT PROTEIN-RELATED"/>
    <property type="match status" value="1"/>
</dbReference>
<feature type="transmembrane region" description="Helical" evidence="10">
    <location>
        <begin position="579"/>
        <end position="608"/>
    </location>
</feature>
<feature type="transmembrane region" description="Helical" evidence="10">
    <location>
        <begin position="772"/>
        <end position="790"/>
    </location>
</feature>